<reference evidence="1 2" key="1">
    <citation type="journal article" date="2016" name="Mol. Biol. Evol.">
        <title>Comparative Genomics of Early-Diverging Mushroom-Forming Fungi Provides Insights into the Origins of Lignocellulose Decay Capabilities.</title>
        <authorList>
            <person name="Nagy L.G."/>
            <person name="Riley R."/>
            <person name="Tritt A."/>
            <person name="Adam C."/>
            <person name="Daum C."/>
            <person name="Floudas D."/>
            <person name="Sun H."/>
            <person name="Yadav J.S."/>
            <person name="Pangilinan J."/>
            <person name="Larsson K.H."/>
            <person name="Matsuura K."/>
            <person name="Barry K."/>
            <person name="Labutti K."/>
            <person name="Kuo R."/>
            <person name="Ohm R.A."/>
            <person name="Bhattacharya S.S."/>
            <person name="Shirouzu T."/>
            <person name="Yoshinaga Y."/>
            <person name="Martin F.M."/>
            <person name="Grigoriev I.V."/>
            <person name="Hibbett D.S."/>
        </authorList>
    </citation>
    <scope>NUCLEOTIDE SEQUENCE [LARGE SCALE GENOMIC DNA]</scope>
    <source>
        <strain evidence="1 2">CBS 109695</strain>
    </source>
</reference>
<name>A0A166GM29_9AGAM</name>
<accession>A0A166GM29</accession>
<keyword evidence="2" id="KW-1185">Reference proteome</keyword>
<evidence type="ECO:0000313" key="2">
    <source>
        <dbReference type="Proteomes" id="UP000076532"/>
    </source>
</evidence>
<dbReference type="EMBL" id="KV417577">
    <property type="protein sequence ID" value="KZP17973.1"/>
    <property type="molecule type" value="Genomic_DNA"/>
</dbReference>
<organism evidence="1 2">
    <name type="scientific">Athelia psychrophila</name>
    <dbReference type="NCBI Taxonomy" id="1759441"/>
    <lineage>
        <taxon>Eukaryota</taxon>
        <taxon>Fungi</taxon>
        <taxon>Dikarya</taxon>
        <taxon>Basidiomycota</taxon>
        <taxon>Agaricomycotina</taxon>
        <taxon>Agaricomycetes</taxon>
        <taxon>Agaricomycetidae</taxon>
        <taxon>Atheliales</taxon>
        <taxon>Atheliaceae</taxon>
        <taxon>Athelia</taxon>
    </lineage>
</organism>
<evidence type="ECO:0000313" key="1">
    <source>
        <dbReference type="EMBL" id="KZP17973.1"/>
    </source>
</evidence>
<gene>
    <name evidence="1" type="ORF">FIBSPDRAFT_605814</name>
</gene>
<proteinExistence type="predicted"/>
<protein>
    <submittedName>
        <fullName evidence="1">Uncharacterized protein</fullName>
    </submittedName>
</protein>
<sequence length="164" mass="17921">MSGASGGDVEDAYAYLALYSYITQPTMPRLTLPSGVWAVCAILVQATLKAPRDGSRWAAAASVYRRRGPRKESLLWDSAISRIVTGESDPWMNRGVTFHRQHRPLHHIYLIIDCSSACTMRVRGAGDLVRGIASHMGAPRRLGGVALLEGWVTIWCQDAARIAG</sequence>
<dbReference type="Proteomes" id="UP000076532">
    <property type="component" value="Unassembled WGS sequence"/>
</dbReference>
<dbReference type="AlphaFoldDB" id="A0A166GM29"/>